<organism evidence="2 3">
    <name type="scientific">Paraburkholderia piptadeniae</name>
    <dbReference type="NCBI Taxonomy" id="1701573"/>
    <lineage>
        <taxon>Bacteria</taxon>
        <taxon>Pseudomonadati</taxon>
        <taxon>Pseudomonadota</taxon>
        <taxon>Betaproteobacteria</taxon>
        <taxon>Burkholderiales</taxon>
        <taxon>Burkholderiaceae</taxon>
        <taxon>Paraburkholderia</taxon>
    </lineage>
</organism>
<reference evidence="2" key="1">
    <citation type="submission" date="2016-12" db="EMBL/GenBank/DDBJ databases">
        <authorList>
            <person name="Moulin L."/>
        </authorList>
    </citation>
    <scope>NUCLEOTIDE SEQUENCE [LARGE SCALE GENOMIC DNA]</scope>
    <source>
        <strain evidence="2">STM 7183</strain>
    </source>
</reference>
<sequence>MHELDASLQRLGDLASATSNKEKGRETYQRIGLPETGPYERRRRDERLRPPCFPHETAIPLGVERPSRVYFVEKLRFRARAR</sequence>
<evidence type="ECO:0000313" key="3">
    <source>
        <dbReference type="Proteomes" id="UP000195569"/>
    </source>
</evidence>
<comment type="caution">
    <text evidence="2">The sequence shown here is derived from an EMBL/GenBank/DDBJ whole genome shotgun (WGS) entry which is preliminary data.</text>
</comment>
<dbReference type="AlphaFoldDB" id="A0A1N7SL51"/>
<gene>
    <name evidence="2" type="ORF">BN2476_630021</name>
</gene>
<feature type="region of interest" description="Disordered" evidence="1">
    <location>
        <begin position="1"/>
        <end position="57"/>
    </location>
</feature>
<feature type="compositionally biased region" description="Basic and acidic residues" evidence="1">
    <location>
        <begin position="38"/>
        <end position="49"/>
    </location>
</feature>
<proteinExistence type="predicted"/>
<protein>
    <submittedName>
        <fullName evidence="2">Uncharacterized protein</fullName>
    </submittedName>
</protein>
<evidence type="ECO:0000256" key="1">
    <source>
        <dbReference type="SAM" id="MobiDB-lite"/>
    </source>
</evidence>
<keyword evidence="3" id="KW-1185">Reference proteome</keyword>
<name>A0A1N7SL51_9BURK</name>
<dbReference type="Proteomes" id="UP000195569">
    <property type="component" value="Unassembled WGS sequence"/>
</dbReference>
<dbReference type="EMBL" id="CYGY02000063">
    <property type="protein sequence ID" value="SIT48145.1"/>
    <property type="molecule type" value="Genomic_DNA"/>
</dbReference>
<accession>A0A1N7SL51</accession>
<evidence type="ECO:0000313" key="2">
    <source>
        <dbReference type="EMBL" id="SIT48145.1"/>
    </source>
</evidence>